<organism evidence="1">
    <name type="scientific">Arundo donax</name>
    <name type="common">Giant reed</name>
    <name type="synonym">Donax arundinaceus</name>
    <dbReference type="NCBI Taxonomy" id="35708"/>
    <lineage>
        <taxon>Eukaryota</taxon>
        <taxon>Viridiplantae</taxon>
        <taxon>Streptophyta</taxon>
        <taxon>Embryophyta</taxon>
        <taxon>Tracheophyta</taxon>
        <taxon>Spermatophyta</taxon>
        <taxon>Magnoliopsida</taxon>
        <taxon>Liliopsida</taxon>
        <taxon>Poales</taxon>
        <taxon>Poaceae</taxon>
        <taxon>PACMAD clade</taxon>
        <taxon>Arundinoideae</taxon>
        <taxon>Arundineae</taxon>
        <taxon>Arundo</taxon>
    </lineage>
</organism>
<proteinExistence type="predicted"/>
<reference evidence="1" key="2">
    <citation type="journal article" date="2015" name="Data Brief">
        <title>Shoot transcriptome of the giant reed, Arundo donax.</title>
        <authorList>
            <person name="Barrero R.A."/>
            <person name="Guerrero F.D."/>
            <person name="Moolhuijzen P."/>
            <person name="Goolsby J.A."/>
            <person name="Tidwell J."/>
            <person name="Bellgard S.E."/>
            <person name="Bellgard M.I."/>
        </authorList>
    </citation>
    <scope>NUCLEOTIDE SEQUENCE</scope>
    <source>
        <tissue evidence="1">Shoot tissue taken approximately 20 cm above the soil surface</tissue>
    </source>
</reference>
<dbReference type="AlphaFoldDB" id="A0A0A8Y9P3"/>
<name>A0A0A8Y9P3_ARUDO</name>
<sequence>MLIIWGYVCPMIRNGSLLVPHKLPGTRNFLGCLIRNDHTFSHLIILKWITKRLSTVLN</sequence>
<evidence type="ECO:0000313" key="1">
    <source>
        <dbReference type="EMBL" id="JAD22068.1"/>
    </source>
</evidence>
<accession>A0A0A8Y9P3</accession>
<reference evidence="1" key="1">
    <citation type="submission" date="2014-09" db="EMBL/GenBank/DDBJ databases">
        <authorList>
            <person name="Magalhaes I.L.F."/>
            <person name="Oliveira U."/>
            <person name="Santos F.R."/>
            <person name="Vidigal T.H.D.A."/>
            <person name="Brescovit A.D."/>
            <person name="Santos A.J."/>
        </authorList>
    </citation>
    <scope>NUCLEOTIDE SEQUENCE</scope>
    <source>
        <tissue evidence="1">Shoot tissue taken approximately 20 cm above the soil surface</tissue>
    </source>
</reference>
<dbReference type="EMBL" id="GBRH01275827">
    <property type="protein sequence ID" value="JAD22068.1"/>
    <property type="molecule type" value="Transcribed_RNA"/>
</dbReference>
<protein>
    <submittedName>
        <fullName evidence="1">Uncharacterized protein</fullName>
    </submittedName>
</protein>